<feature type="domain" description="Glutamine amidotransferase type-2" evidence="1">
    <location>
        <begin position="2"/>
        <end position="92"/>
    </location>
</feature>
<evidence type="ECO:0000313" key="3">
    <source>
        <dbReference type="EMBL" id="AGO87663.1"/>
    </source>
</evidence>
<proteinExistence type="predicted"/>
<dbReference type="InterPro" id="IPR013785">
    <property type="entry name" value="Aldolase_TIM"/>
</dbReference>
<organism evidence="3">
    <name type="scientific">Monosporozyma unispora</name>
    <dbReference type="NCBI Taxonomy" id="27294"/>
    <lineage>
        <taxon>Eukaryota</taxon>
        <taxon>Fungi</taxon>
        <taxon>Dikarya</taxon>
        <taxon>Ascomycota</taxon>
        <taxon>Saccharomycotina</taxon>
        <taxon>Saccharomycetes</taxon>
        <taxon>Saccharomycetales</taxon>
        <taxon>Saccharomycetaceae</taxon>
        <taxon>Monosporozyma</taxon>
    </lineage>
</organism>
<dbReference type="SUPFAM" id="SSF56235">
    <property type="entry name" value="N-terminal nucleophile aminohydrolases (Ntn hydrolases)"/>
    <property type="match status" value="1"/>
</dbReference>
<dbReference type="InterPro" id="IPR017932">
    <property type="entry name" value="GATase_2_dom"/>
</dbReference>
<evidence type="ECO:0000259" key="2">
    <source>
        <dbReference type="Pfam" id="PF04898"/>
    </source>
</evidence>
<reference evidence="3" key="1">
    <citation type="journal article" date="2013" name="FEMS Yeast Res.">
        <title>Primers for fourteen protein-coding genes and the deep phylogeny of the true yeasts.</title>
        <authorList>
            <person name="Koufopanou V."/>
            <person name="Swire J."/>
            <person name="Lomas S."/>
            <person name="Burt A."/>
        </authorList>
    </citation>
    <scope>NUCLEOTIDE SEQUENCE</scope>
    <source>
        <strain evidence="3">CBS 398</strain>
    </source>
</reference>
<dbReference type="GO" id="GO:0015930">
    <property type="term" value="F:glutamate synthase activity"/>
    <property type="evidence" value="ECO:0007669"/>
    <property type="project" value="InterPro"/>
</dbReference>
<feature type="non-terminal residue" evidence="3">
    <location>
        <position position="175"/>
    </location>
</feature>
<sequence>SPALLNFTDGRYVGARLDRNGLRPCRYYVTSDDRIICASEVGVVQNIDERLVVAKGKIRPGDLFLVDTENCTIINQDNIKHDISTRENFSQWLENKTITLDQLTANIPIDINTPTHGVLDNERLLANGFTFELIGLLLAPMALTGKEALGSMGNDAPLACLNEAPVMLFDYFKHY</sequence>
<gene>
    <name evidence="3" type="primary">GLT1</name>
</gene>
<feature type="non-terminal residue" evidence="3">
    <location>
        <position position="1"/>
    </location>
</feature>
<dbReference type="Pfam" id="PF04898">
    <property type="entry name" value="Glu_syn_central"/>
    <property type="match status" value="1"/>
</dbReference>
<evidence type="ECO:0000259" key="1">
    <source>
        <dbReference type="Pfam" id="PF00310"/>
    </source>
</evidence>
<feature type="domain" description="Glutamate synthase central-N" evidence="2">
    <location>
        <begin position="123"/>
        <end position="174"/>
    </location>
</feature>
<dbReference type="InterPro" id="IPR029055">
    <property type="entry name" value="Ntn_hydrolases_N"/>
</dbReference>
<dbReference type="SUPFAM" id="SSF51395">
    <property type="entry name" value="FMN-linked oxidoreductases"/>
    <property type="match status" value="1"/>
</dbReference>
<dbReference type="Gene3D" id="3.60.20.10">
    <property type="entry name" value="Glutamine Phosphoribosylpyrophosphate, subunit 1, domain 1"/>
    <property type="match status" value="1"/>
</dbReference>
<dbReference type="EMBL" id="KF042779">
    <property type="protein sequence ID" value="AGO87663.1"/>
    <property type="molecule type" value="Genomic_DNA"/>
</dbReference>
<accession>S4WAF4</accession>
<dbReference type="InterPro" id="IPR006982">
    <property type="entry name" value="Glu_synth_centr_N"/>
</dbReference>
<name>S4WAF4_9SACH</name>
<dbReference type="Pfam" id="PF00310">
    <property type="entry name" value="GATase_2"/>
    <property type="match status" value="1"/>
</dbReference>
<dbReference type="Gene3D" id="3.20.20.70">
    <property type="entry name" value="Aldolase class I"/>
    <property type="match status" value="1"/>
</dbReference>
<protein>
    <submittedName>
        <fullName evidence="3">Glutamate synthase</fullName>
    </submittedName>
</protein>
<dbReference type="AlphaFoldDB" id="S4WAF4"/>